<dbReference type="PANTHER" id="PTHR46967:SF1">
    <property type="entry name" value="KERATIN-ASSOCIATED PROTEIN 16-1-LIKE"/>
    <property type="match status" value="1"/>
</dbReference>
<name>K3WT20_GLOUD</name>
<dbReference type="Gene3D" id="2.10.50.10">
    <property type="entry name" value="Tumor Necrosis Factor Receptor, subunit A, domain 2"/>
    <property type="match status" value="4"/>
</dbReference>
<dbReference type="EMBL" id="GL376619">
    <property type="status" value="NOT_ANNOTATED_CDS"/>
    <property type="molecule type" value="Genomic_DNA"/>
</dbReference>
<reference evidence="3" key="1">
    <citation type="journal article" date="2010" name="Genome Biol.">
        <title>Genome sequence of the necrotrophic plant pathogen Pythium ultimum reveals original pathogenicity mechanisms and effector repertoire.</title>
        <authorList>
            <person name="Levesque C.A."/>
            <person name="Brouwer H."/>
            <person name="Cano L."/>
            <person name="Hamilton J.P."/>
            <person name="Holt C."/>
            <person name="Huitema E."/>
            <person name="Raffaele S."/>
            <person name="Robideau G.P."/>
            <person name="Thines M."/>
            <person name="Win J."/>
            <person name="Zerillo M.M."/>
            <person name="Beakes G.W."/>
            <person name="Boore J.L."/>
            <person name="Busam D."/>
            <person name="Dumas B."/>
            <person name="Ferriera S."/>
            <person name="Fuerstenberg S.I."/>
            <person name="Gachon C.M."/>
            <person name="Gaulin E."/>
            <person name="Govers F."/>
            <person name="Grenville-Briggs L."/>
            <person name="Horner N."/>
            <person name="Hostetler J."/>
            <person name="Jiang R.H."/>
            <person name="Johnson J."/>
            <person name="Krajaejun T."/>
            <person name="Lin H."/>
            <person name="Meijer H.J."/>
            <person name="Moore B."/>
            <person name="Morris P."/>
            <person name="Phuntmart V."/>
            <person name="Puiu D."/>
            <person name="Shetty J."/>
            <person name="Stajich J.E."/>
            <person name="Tripathy S."/>
            <person name="Wawra S."/>
            <person name="van West P."/>
            <person name="Whitty B.R."/>
            <person name="Coutinho P.M."/>
            <person name="Henrissat B."/>
            <person name="Martin F."/>
            <person name="Thomas P.D."/>
            <person name="Tyler B.M."/>
            <person name="De Vries R.P."/>
            <person name="Kamoun S."/>
            <person name="Yandell M."/>
            <person name="Tisserat N."/>
            <person name="Buell C.R."/>
        </authorList>
    </citation>
    <scope>NUCLEOTIDE SEQUENCE</scope>
    <source>
        <strain evidence="3">DAOM:BR144</strain>
    </source>
</reference>
<evidence type="ECO:0000313" key="2">
    <source>
        <dbReference type="EnsemblProtists" id="PYU1_T008114"/>
    </source>
</evidence>
<dbReference type="HOGENOM" id="CLU_333616_0_0_1"/>
<dbReference type="PANTHER" id="PTHR46967">
    <property type="entry name" value="INSULIN-LIKE GROWTH FACTOR BINDING PROTEIN,N-TERMINAL"/>
    <property type="match status" value="1"/>
</dbReference>
<dbReference type="eggNOG" id="KOG1217">
    <property type="taxonomic scope" value="Eukaryota"/>
</dbReference>
<dbReference type="InterPro" id="IPR009030">
    <property type="entry name" value="Growth_fac_rcpt_cys_sf"/>
</dbReference>
<protein>
    <recommendedName>
        <fullName evidence="1">Tyrosine-protein kinase ephrin type A/B receptor-like domain-containing protein</fullName>
    </recommendedName>
</protein>
<dbReference type="VEuPathDB" id="FungiDB:PYU1_G008098"/>
<feature type="domain" description="Tyrosine-protein kinase ephrin type A/B receptor-like" evidence="1">
    <location>
        <begin position="38"/>
        <end position="88"/>
    </location>
</feature>
<dbReference type="EnsemblProtists" id="PYU1_T008114">
    <property type="protein sequence ID" value="PYU1_T008114"/>
    <property type="gene ID" value="PYU1_G008098"/>
</dbReference>
<sequence length="857" mass="87709">MGLRITLCESSGNYVCIPCPAGLYLQSGTRNCLPCSEGTFSSIGAAECTKCPAGTYSTVVGKTSDTPCTQCPVGTSSNALGATSLAACAPCSPGTFAASSGSTVCSTCAPGTYSNASASACTKCSPGEWSSNGASMCQRCTAGSYSPYTGSASCFICPKGFYSDSGAGNCTACPLNTFSNTVRTASISGCQKCSSVSFTTATAQTRCIVCALGSSYIGSKCQLCSAGSYASEDTQGACLPCPKGSYAPTAGATQCRACPDGTTTAATGATSLDGCVYCSTGSALDYASNCVLCAAGTYPSSPGICSACAPGGHTLSAVEAATQQSGDCRQCAAMTYSSARGATHCDACGEGSFSLTGWRNCITCGLTKQQLIGCKTGRNDLLCSGNGDCIYGGCACLDAWTGADCSVALLLTNGSSASASTSSRAVLYFPASQQPNLTLFAFPITTTNAEIAIQVARSGTTDSSLRAKVVWSTSNFSSSSSSTSGFPKTLTFASGETIQTVTIPLSSLTPRSGCRFLTFTLTGTSDDLSSSAVSVELDNSITLYVDDMNGVDGGKSGQSINANYVGDFTIQPTANVTLDRVVVTQVTLSPNTTSGASVMLQDQRMNILVAIDRRSTSSASSLVYALPALIAALQTWYQVDSSAAIQMGLLKGNTSSVSAPSSIAFYSNLGDFFLAAQVLNQSTIRQEAMNYAWITAALTRNSSAWPTTGRRFLWIIDDTSQLMNSSSNPNTAATACQKALQAQSAFAFYFSQSSDGNAVDFTGAADVMQGITYESIAALPSRVLDAHVARDNTLPSTVNVLKDPSSLVTSAQVRSFAPSGGAGSLPVLSLVVKSIPSSFQSSTSEILLGIPGVYQLR</sequence>
<evidence type="ECO:0000259" key="1">
    <source>
        <dbReference type="Pfam" id="PF07699"/>
    </source>
</evidence>
<accession>K3WT20</accession>
<keyword evidence="3" id="KW-1185">Reference proteome</keyword>
<dbReference type="Pfam" id="PF23106">
    <property type="entry name" value="EGF_Teneurin"/>
    <property type="match status" value="1"/>
</dbReference>
<dbReference type="STRING" id="431595.K3WT20"/>
<organism evidence="2 3">
    <name type="scientific">Globisporangium ultimum (strain ATCC 200006 / CBS 805.95 / DAOM BR144)</name>
    <name type="common">Pythium ultimum</name>
    <dbReference type="NCBI Taxonomy" id="431595"/>
    <lineage>
        <taxon>Eukaryota</taxon>
        <taxon>Sar</taxon>
        <taxon>Stramenopiles</taxon>
        <taxon>Oomycota</taxon>
        <taxon>Peronosporomycetes</taxon>
        <taxon>Pythiales</taxon>
        <taxon>Pythiaceae</taxon>
        <taxon>Globisporangium</taxon>
    </lineage>
</organism>
<dbReference type="Proteomes" id="UP000019132">
    <property type="component" value="Unassembled WGS sequence"/>
</dbReference>
<proteinExistence type="predicted"/>
<dbReference type="AlphaFoldDB" id="K3WT20"/>
<evidence type="ECO:0000313" key="3">
    <source>
        <dbReference type="Proteomes" id="UP000019132"/>
    </source>
</evidence>
<dbReference type="SMART" id="SM01411">
    <property type="entry name" value="Ephrin_rec_like"/>
    <property type="match status" value="7"/>
</dbReference>
<reference evidence="2" key="3">
    <citation type="submission" date="2015-02" db="UniProtKB">
        <authorList>
            <consortium name="EnsemblProtists"/>
        </authorList>
    </citation>
    <scope>IDENTIFICATION</scope>
    <source>
        <strain evidence="2">DAOM BR144</strain>
    </source>
</reference>
<dbReference type="Gene3D" id="2.10.25.10">
    <property type="entry name" value="Laminin"/>
    <property type="match status" value="1"/>
</dbReference>
<dbReference type="InterPro" id="IPR011641">
    <property type="entry name" value="Tyr-kin_ephrin_A/B_rcpt-like"/>
</dbReference>
<feature type="domain" description="Tyrosine-protein kinase ephrin type A/B receptor-like" evidence="1">
    <location>
        <begin position="227"/>
        <end position="275"/>
    </location>
</feature>
<dbReference type="Pfam" id="PF07699">
    <property type="entry name" value="Ephrin_rec_like"/>
    <property type="match status" value="2"/>
</dbReference>
<reference evidence="3" key="2">
    <citation type="submission" date="2010-04" db="EMBL/GenBank/DDBJ databases">
        <authorList>
            <person name="Buell R."/>
            <person name="Hamilton J."/>
            <person name="Hostetler J."/>
        </authorList>
    </citation>
    <scope>NUCLEOTIDE SEQUENCE [LARGE SCALE GENOMIC DNA]</scope>
    <source>
        <strain evidence="3">DAOM:BR144</strain>
    </source>
</reference>
<dbReference type="SUPFAM" id="SSF57184">
    <property type="entry name" value="Growth factor receptor domain"/>
    <property type="match status" value="2"/>
</dbReference>
<dbReference type="InParanoid" id="K3WT20"/>